<evidence type="ECO:0000313" key="2">
    <source>
        <dbReference type="Proteomes" id="UP000647241"/>
    </source>
</evidence>
<name>A0A917LYU8_9BACT</name>
<evidence type="ECO:0000313" key="1">
    <source>
        <dbReference type="EMBL" id="GGG64674.1"/>
    </source>
</evidence>
<sequence length="223" mass="24995">MWEEMQRRNVNLSEYLSGNFAKETRGSEVELKASNMLLSRRYTSMVDLDIVQKLSAIASGLNTAPLVRFARDVRPNDLKHSNVILIGSAETNPWIQMFEAPMNFILRKNQDSTTYTIENRKPATGEPASWSSDPVSQLHTVYCKVTYLPNSAGEGNVLLLEGTSMAGTDCAWEFLSNGTQMNQFLRRAEQSVRHIPHFEVLLRTSNLGGDASTNSVVAWRILP</sequence>
<organism evidence="1 2">
    <name type="scientific">Edaphobacter dinghuensis</name>
    <dbReference type="NCBI Taxonomy" id="1560005"/>
    <lineage>
        <taxon>Bacteria</taxon>
        <taxon>Pseudomonadati</taxon>
        <taxon>Acidobacteriota</taxon>
        <taxon>Terriglobia</taxon>
        <taxon>Terriglobales</taxon>
        <taxon>Acidobacteriaceae</taxon>
        <taxon>Edaphobacter</taxon>
    </lineage>
</organism>
<accession>A0A917LYU8</accession>
<comment type="caution">
    <text evidence="1">The sequence shown here is derived from an EMBL/GenBank/DDBJ whole genome shotgun (WGS) entry which is preliminary data.</text>
</comment>
<protein>
    <submittedName>
        <fullName evidence="1">Uncharacterized protein</fullName>
    </submittedName>
</protein>
<dbReference type="AlphaFoldDB" id="A0A917LYU8"/>
<proteinExistence type="predicted"/>
<reference evidence="1" key="1">
    <citation type="journal article" date="2014" name="Int. J. Syst. Evol. Microbiol.">
        <title>Complete genome sequence of Corynebacterium casei LMG S-19264T (=DSM 44701T), isolated from a smear-ripened cheese.</title>
        <authorList>
            <consortium name="US DOE Joint Genome Institute (JGI-PGF)"/>
            <person name="Walter F."/>
            <person name="Albersmeier A."/>
            <person name="Kalinowski J."/>
            <person name="Ruckert C."/>
        </authorList>
    </citation>
    <scope>NUCLEOTIDE SEQUENCE</scope>
    <source>
        <strain evidence="1">CGMCC 1.12997</strain>
    </source>
</reference>
<dbReference type="EMBL" id="BMGT01000001">
    <property type="protein sequence ID" value="GGG64674.1"/>
    <property type="molecule type" value="Genomic_DNA"/>
</dbReference>
<keyword evidence="2" id="KW-1185">Reference proteome</keyword>
<gene>
    <name evidence="1" type="ORF">GCM10011585_02830</name>
</gene>
<dbReference type="Proteomes" id="UP000647241">
    <property type="component" value="Unassembled WGS sequence"/>
</dbReference>
<reference evidence="1" key="2">
    <citation type="submission" date="2020-09" db="EMBL/GenBank/DDBJ databases">
        <authorList>
            <person name="Sun Q."/>
            <person name="Zhou Y."/>
        </authorList>
    </citation>
    <scope>NUCLEOTIDE SEQUENCE</scope>
    <source>
        <strain evidence="1">CGMCC 1.12997</strain>
    </source>
</reference>